<dbReference type="InterPro" id="IPR051311">
    <property type="entry name" value="DedA_domain"/>
</dbReference>
<keyword evidence="2" id="KW-1003">Cell membrane</keyword>
<proteinExistence type="predicted"/>
<comment type="subcellular location">
    <subcellularLocation>
        <location evidence="1">Cell membrane</location>
        <topology evidence="1">Multi-pass membrane protein</topology>
    </subcellularLocation>
</comment>
<dbReference type="GO" id="GO:0005886">
    <property type="term" value="C:plasma membrane"/>
    <property type="evidence" value="ECO:0007669"/>
    <property type="project" value="UniProtKB-SubCell"/>
</dbReference>
<dbReference type="InterPro" id="IPR032816">
    <property type="entry name" value="VTT_dom"/>
</dbReference>
<sequence length="205" mass="23836">MISFVLEIVSKYILSIIESAGYFGVFILMALESANIPIPSEIIMPFAGFLASGGTLNFWLIVFLGAIGNLSGSLFSYWLGYLVRKDILKWNNHKIFGETERAKIWLDRFGDWAVFISRILPVVRTFISFPLGILKFKSLWRFSILTFFGSFIWSLFLTYLGFVFGKNWQVLHVYFRKFDYLILILILAAIIWWGRGYLKKRLIKL</sequence>
<dbReference type="PANTHER" id="PTHR42709:SF6">
    <property type="entry name" value="UNDECAPRENYL PHOSPHATE TRANSPORTER A"/>
    <property type="match status" value="1"/>
</dbReference>
<evidence type="ECO:0000256" key="6">
    <source>
        <dbReference type="SAM" id="Phobius"/>
    </source>
</evidence>
<evidence type="ECO:0000256" key="4">
    <source>
        <dbReference type="ARBA" id="ARBA00022989"/>
    </source>
</evidence>
<dbReference type="AlphaFoldDB" id="A0A0G0RSS8"/>
<dbReference type="EMBL" id="LBYQ01000001">
    <property type="protein sequence ID" value="KKR55724.1"/>
    <property type="molecule type" value="Genomic_DNA"/>
</dbReference>
<accession>A0A0G0RSS8</accession>
<evidence type="ECO:0000256" key="1">
    <source>
        <dbReference type="ARBA" id="ARBA00004651"/>
    </source>
</evidence>
<keyword evidence="5 6" id="KW-0472">Membrane</keyword>
<dbReference type="PANTHER" id="PTHR42709">
    <property type="entry name" value="ALKALINE PHOSPHATASE LIKE PROTEIN"/>
    <property type="match status" value="1"/>
</dbReference>
<dbReference type="Pfam" id="PF09335">
    <property type="entry name" value="VTT_dom"/>
    <property type="match status" value="1"/>
</dbReference>
<keyword evidence="3 6" id="KW-0812">Transmembrane</keyword>
<dbReference type="Proteomes" id="UP000034489">
    <property type="component" value="Unassembled WGS sequence"/>
</dbReference>
<name>A0A0G0RSS8_9BACT</name>
<evidence type="ECO:0000256" key="3">
    <source>
        <dbReference type="ARBA" id="ARBA00022692"/>
    </source>
</evidence>
<evidence type="ECO:0000256" key="2">
    <source>
        <dbReference type="ARBA" id="ARBA00022475"/>
    </source>
</evidence>
<evidence type="ECO:0000313" key="8">
    <source>
        <dbReference type="EMBL" id="KKR55724.1"/>
    </source>
</evidence>
<dbReference type="PATRIC" id="fig|1618406.3.peg.68"/>
<protein>
    <submittedName>
        <fullName evidence="8">DedA family protein</fullName>
    </submittedName>
</protein>
<feature type="domain" description="VTT" evidence="7">
    <location>
        <begin position="38"/>
        <end position="161"/>
    </location>
</feature>
<organism evidence="8 9">
    <name type="scientific">Candidatus Curtissbacteria bacterium GW2011_GWA1_40_24</name>
    <dbReference type="NCBI Taxonomy" id="1618406"/>
    <lineage>
        <taxon>Bacteria</taxon>
        <taxon>Candidatus Curtissiibacteriota</taxon>
    </lineage>
</organism>
<feature type="transmembrane region" description="Helical" evidence="6">
    <location>
        <begin position="139"/>
        <end position="160"/>
    </location>
</feature>
<comment type="caution">
    <text evidence="8">The sequence shown here is derived from an EMBL/GenBank/DDBJ whole genome shotgun (WGS) entry which is preliminary data.</text>
</comment>
<reference evidence="8 9" key="1">
    <citation type="journal article" date="2015" name="Nature">
        <title>rRNA introns, odd ribosomes, and small enigmatic genomes across a large radiation of phyla.</title>
        <authorList>
            <person name="Brown C.T."/>
            <person name="Hug L.A."/>
            <person name="Thomas B.C."/>
            <person name="Sharon I."/>
            <person name="Castelle C.J."/>
            <person name="Singh A."/>
            <person name="Wilkins M.J."/>
            <person name="Williams K.H."/>
            <person name="Banfield J.F."/>
        </authorList>
    </citation>
    <scope>NUCLEOTIDE SEQUENCE [LARGE SCALE GENOMIC DNA]</scope>
</reference>
<feature type="transmembrane region" description="Helical" evidence="6">
    <location>
        <begin position="180"/>
        <end position="198"/>
    </location>
</feature>
<evidence type="ECO:0000313" key="9">
    <source>
        <dbReference type="Proteomes" id="UP000034489"/>
    </source>
</evidence>
<keyword evidence="4 6" id="KW-1133">Transmembrane helix</keyword>
<evidence type="ECO:0000256" key="5">
    <source>
        <dbReference type="ARBA" id="ARBA00023136"/>
    </source>
</evidence>
<gene>
    <name evidence="8" type="ORF">UT92_C0001G0067</name>
</gene>
<evidence type="ECO:0000259" key="7">
    <source>
        <dbReference type="Pfam" id="PF09335"/>
    </source>
</evidence>